<evidence type="ECO:0000313" key="3">
    <source>
        <dbReference type="Proteomes" id="UP000777784"/>
    </source>
</evidence>
<accession>A0A948RVZ2</accession>
<protein>
    <submittedName>
        <fullName evidence="2">Uncharacterized protein</fullName>
    </submittedName>
</protein>
<keyword evidence="1" id="KW-0472">Membrane</keyword>
<dbReference type="EMBL" id="JAHJDP010000022">
    <property type="protein sequence ID" value="MBU2689982.1"/>
    <property type="molecule type" value="Genomic_DNA"/>
</dbReference>
<keyword evidence="1" id="KW-0812">Transmembrane</keyword>
<comment type="caution">
    <text evidence="2">The sequence shown here is derived from an EMBL/GenBank/DDBJ whole genome shotgun (WGS) entry which is preliminary data.</text>
</comment>
<dbReference type="AlphaFoldDB" id="A0A948RVZ2"/>
<feature type="transmembrane region" description="Helical" evidence="1">
    <location>
        <begin position="12"/>
        <end position="36"/>
    </location>
</feature>
<name>A0A948RVZ2_UNCEI</name>
<feature type="transmembrane region" description="Helical" evidence="1">
    <location>
        <begin position="277"/>
        <end position="294"/>
    </location>
</feature>
<proteinExistence type="predicted"/>
<sequence>MNLDKLTRVDRRIVFLLIFIGTFLPIVFTIGLPVSITPPVRDLYDKMESLNEGDMIMLSFDYGPTTAPENAPMVDAVLRHAFLKRLKVVIIALFPIGSVTMAEQEVSKVAGEYEATHIYGVDFVNLGYKDGGQAVMKQMGVNIQGVFPTDVSGTPFDEIPMFEPYRTSGDSVLSYTDMKLVISVATGIIGEWWANLVNAQFGIPVAVGCTAVSAPKYYAYYKAGQMIGLLGGLKGGSEYEKLLIDGYGDRYPKMRAIYNDPKVYSAIKGMDVQTIDHMIIIIFILFGNIIYFLMKRQEKKLAQTGM</sequence>
<reference evidence="2" key="1">
    <citation type="submission" date="2021-05" db="EMBL/GenBank/DDBJ databases">
        <title>Energy efficiency and biological interactions define the core microbiome of deep oligotrophic groundwater.</title>
        <authorList>
            <person name="Mehrshad M."/>
            <person name="Lopez-Fernandez M."/>
            <person name="Bell E."/>
            <person name="Bernier-Latmani R."/>
            <person name="Bertilsson S."/>
            <person name="Dopson M."/>
        </authorList>
    </citation>
    <scope>NUCLEOTIDE SEQUENCE</scope>
    <source>
        <strain evidence="2">Modern_marine.mb.64</strain>
    </source>
</reference>
<evidence type="ECO:0000313" key="2">
    <source>
        <dbReference type="EMBL" id="MBU2689982.1"/>
    </source>
</evidence>
<keyword evidence="1" id="KW-1133">Transmembrane helix</keyword>
<gene>
    <name evidence="2" type="ORF">KJ970_03580</name>
</gene>
<organism evidence="2 3">
    <name type="scientific">Eiseniibacteriota bacterium</name>
    <dbReference type="NCBI Taxonomy" id="2212470"/>
    <lineage>
        <taxon>Bacteria</taxon>
        <taxon>Candidatus Eiseniibacteriota</taxon>
    </lineage>
</organism>
<evidence type="ECO:0000256" key="1">
    <source>
        <dbReference type="SAM" id="Phobius"/>
    </source>
</evidence>
<dbReference type="Proteomes" id="UP000777784">
    <property type="component" value="Unassembled WGS sequence"/>
</dbReference>